<keyword evidence="4" id="KW-1185">Reference proteome</keyword>
<dbReference type="GO" id="GO:0019985">
    <property type="term" value="P:translesion synthesis"/>
    <property type="evidence" value="ECO:0007669"/>
    <property type="project" value="TreeGrafter"/>
</dbReference>
<dbReference type="GO" id="GO:0006272">
    <property type="term" value="P:leading strand elongation"/>
    <property type="evidence" value="ECO:0007669"/>
    <property type="project" value="TreeGrafter"/>
</dbReference>
<dbReference type="InterPro" id="IPR022648">
    <property type="entry name" value="Pr_cel_nuc_antig_N"/>
</dbReference>
<dbReference type="GO" id="GO:0043626">
    <property type="term" value="C:PCNA complex"/>
    <property type="evidence" value="ECO:0007669"/>
    <property type="project" value="TreeGrafter"/>
</dbReference>
<name>A0A2P6SJW3_ROSCH</name>
<dbReference type="Gramene" id="PRQ58975">
    <property type="protein sequence ID" value="PRQ58975"/>
    <property type="gene ID" value="RchiOBHm_Chr1g0365091"/>
</dbReference>
<dbReference type="Proteomes" id="UP000238479">
    <property type="component" value="Chromosome 1"/>
</dbReference>
<dbReference type="Pfam" id="PF00705">
    <property type="entry name" value="PCNA_N"/>
    <property type="match status" value="1"/>
</dbReference>
<keyword evidence="1" id="KW-0238">DNA-binding</keyword>
<protein>
    <submittedName>
        <fullName evidence="3">Putative proliferating cell nuclear antigen, PCNA</fullName>
    </submittedName>
</protein>
<dbReference type="InterPro" id="IPR046938">
    <property type="entry name" value="DNA_clamp_sf"/>
</dbReference>
<organism evidence="3 4">
    <name type="scientific">Rosa chinensis</name>
    <name type="common">China rose</name>
    <dbReference type="NCBI Taxonomy" id="74649"/>
    <lineage>
        <taxon>Eukaryota</taxon>
        <taxon>Viridiplantae</taxon>
        <taxon>Streptophyta</taxon>
        <taxon>Embryophyta</taxon>
        <taxon>Tracheophyta</taxon>
        <taxon>Spermatophyta</taxon>
        <taxon>Magnoliopsida</taxon>
        <taxon>eudicotyledons</taxon>
        <taxon>Gunneridae</taxon>
        <taxon>Pentapetalae</taxon>
        <taxon>rosids</taxon>
        <taxon>fabids</taxon>
        <taxon>Rosales</taxon>
        <taxon>Rosaceae</taxon>
        <taxon>Rosoideae</taxon>
        <taxon>Rosoideae incertae sedis</taxon>
        <taxon>Rosa</taxon>
    </lineage>
</organism>
<dbReference type="Gene3D" id="3.70.10.10">
    <property type="match status" value="2"/>
</dbReference>
<dbReference type="PANTHER" id="PTHR11352:SF0">
    <property type="entry name" value="PROLIFERATING CELL NUCLEAR ANTIGEN"/>
    <property type="match status" value="1"/>
</dbReference>
<evidence type="ECO:0000259" key="2">
    <source>
        <dbReference type="Pfam" id="PF00705"/>
    </source>
</evidence>
<reference evidence="3 4" key="1">
    <citation type="journal article" date="2018" name="Nat. Genet.">
        <title>The Rosa genome provides new insights in the design of modern roses.</title>
        <authorList>
            <person name="Bendahmane M."/>
        </authorList>
    </citation>
    <scope>NUCLEOTIDE SEQUENCE [LARGE SCALE GENOMIC DNA]</scope>
    <source>
        <strain evidence="4">cv. Old Blush</strain>
    </source>
</reference>
<dbReference type="InterPro" id="IPR000730">
    <property type="entry name" value="Pr_cel_nuc_antig"/>
</dbReference>
<dbReference type="STRING" id="74649.A0A2P6SJW3"/>
<dbReference type="GO" id="GO:0030337">
    <property type="term" value="F:DNA polymerase processivity factor activity"/>
    <property type="evidence" value="ECO:0007669"/>
    <property type="project" value="InterPro"/>
</dbReference>
<evidence type="ECO:0000313" key="4">
    <source>
        <dbReference type="Proteomes" id="UP000238479"/>
    </source>
</evidence>
<dbReference type="SUPFAM" id="SSF55979">
    <property type="entry name" value="DNA clamp"/>
    <property type="match status" value="1"/>
</dbReference>
<gene>
    <name evidence="3" type="ORF">RchiOBHm_Chr1g0365091</name>
</gene>
<dbReference type="GO" id="GO:0006275">
    <property type="term" value="P:regulation of DNA replication"/>
    <property type="evidence" value="ECO:0007669"/>
    <property type="project" value="InterPro"/>
</dbReference>
<comment type="caution">
    <text evidence="3">The sequence shown here is derived from an EMBL/GenBank/DDBJ whole genome shotgun (WGS) entry which is preliminary data.</text>
</comment>
<dbReference type="AlphaFoldDB" id="A0A2P6SJW3"/>
<dbReference type="GO" id="GO:0003677">
    <property type="term" value="F:DNA binding"/>
    <property type="evidence" value="ECO:0007669"/>
    <property type="project" value="UniProtKB-KW"/>
</dbReference>
<sequence length="186" mass="21179">MKVYGINYCSRTELVGCWPTELFDCSPTELCLQALDPSYLSLVALRLRPDAFKHYQCDRPISLGIVLPSMAKILNFAVNDDDVTIRLTMVIIVNNSIGCIASVDDKPEEEEEEEEEVTVIEMNEPVSIEYQLSCLKPFTEASPLSNTFRINLSRQLPVVVDYKIAKTSYFRFYLTPIVKDEDGRRP</sequence>
<dbReference type="PANTHER" id="PTHR11352">
    <property type="entry name" value="PROLIFERATING CELL NUCLEAR ANTIGEN"/>
    <property type="match status" value="1"/>
</dbReference>
<accession>A0A2P6SJW3</accession>
<dbReference type="PRINTS" id="PR00339">
    <property type="entry name" value="PCNACYCLIN"/>
</dbReference>
<evidence type="ECO:0000256" key="1">
    <source>
        <dbReference type="ARBA" id="ARBA00023125"/>
    </source>
</evidence>
<feature type="domain" description="Proliferating cell nuclear antigen PCNA N-terminal" evidence="2">
    <location>
        <begin position="22"/>
        <end position="86"/>
    </location>
</feature>
<dbReference type="GO" id="GO:0006298">
    <property type="term" value="P:mismatch repair"/>
    <property type="evidence" value="ECO:0007669"/>
    <property type="project" value="TreeGrafter"/>
</dbReference>
<dbReference type="EMBL" id="PDCK01000039">
    <property type="protein sequence ID" value="PRQ58975.1"/>
    <property type="molecule type" value="Genomic_DNA"/>
</dbReference>
<proteinExistence type="predicted"/>
<evidence type="ECO:0000313" key="3">
    <source>
        <dbReference type="EMBL" id="PRQ58975.1"/>
    </source>
</evidence>